<name>A0A1H1ANZ9_9EURY</name>
<evidence type="ECO:0000313" key="6">
    <source>
        <dbReference type="Proteomes" id="UP000255421"/>
    </source>
</evidence>
<organism evidence="4 5">
    <name type="scientific">Halopelagius longus</name>
    <dbReference type="NCBI Taxonomy" id="1236180"/>
    <lineage>
        <taxon>Archaea</taxon>
        <taxon>Methanobacteriati</taxon>
        <taxon>Methanobacteriota</taxon>
        <taxon>Stenosarchaea group</taxon>
        <taxon>Halobacteria</taxon>
        <taxon>Halobacteriales</taxon>
        <taxon>Haloferacaceae</taxon>
    </lineage>
</organism>
<dbReference type="Proteomes" id="UP000199289">
    <property type="component" value="Unassembled WGS sequence"/>
</dbReference>
<evidence type="ECO:0000259" key="2">
    <source>
        <dbReference type="Pfam" id="PF13439"/>
    </source>
</evidence>
<feature type="domain" description="Glycosyl transferase family 1" evidence="1">
    <location>
        <begin position="215"/>
        <end position="354"/>
    </location>
</feature>
<dbReference type="CDD" id="cd03801">
    <property type="entry name" value="GT4_PimA-like"/>
    <property type="match status" value="1"/>
</dbReference>
<protein>
    <submittedName>
        <fullName evidence="3">Glycosyltransferase family 1 protein</fullName>
    </submittedName>
    <submittedName>
        <fullName evidence="4">Glycosyltransferase involved in cell wall bisynthesis</fullName>
    </submittedName>
</protein>
<reference evidence="5" key="2">
    <citation type="submission" date="2016-10" db="EMBL/GenBank/DDBJ databases">
        <authorList>
            <person name="Varghese N."/>
            <person name="Submissions S."/>
        </authorList>
    </citation>
    <scope>NUCLEOTIDE SEQUENCE [LARGE SCALE GENOMIC DNA]</scope>
    <source>
        <strain evidence="5">CGMCC 1.12397</strain>
    </source>
</reference>
<evidence type="ECO:0000313" key="5">
    <source>
        <dbReference type="Proteomes" id="UP000199289"/>
    </source>
</evidence>
<dbReference type="Proteomes" id="UP000255421">
    <property type="component" value="Unassembled WGS sequence"/>
</dbReference>
<evidence type="ECO:0000259" key="1">
    <source>
        <dbReference type="Pfam" id="PF00534"/>
    </source>
</evidence>
<proteinExistence type="predicted"/>
<reference evidence="3 6" key="3">
    <citation type="submission" date="2018-07" db="EMBL/GenBank/DDBJ databases">
        <title>Genome sequence of extremly halophilic archaeon Halopelagius longus strain BC12-B1.</title>
        <authorList>
            <person name="Zhang X."/>
        </authorList>
    </citation>
    <scope>NUCLEOTIDE SEQUENCE [LARGE SCALE GENOMIC DNA]</scope>
    <source>
        <strain evidence="3 6">BC12-B1</strain>
    </source>
</reference>
<feature type="domain" description="Glycosyltransferase subfamily 4-like N-terminal" evidence="2">
    <location>
        <begin position="25"/>
        <end position="201"/>
    </location>
</feature>
<dbReference type="InterPro" id="IPR001296">
    <property type="entry name" value="Glyco_trans_1"/>
</dbReference>
<dbReference type="Pfam" id="PF13439">
    <property type="entry name" value="Glyco_transf_4"/>
    <property type="match status" value="1"/>
</dbReference>
<dbReference type="PANTHER" id="PTHR45947:SF3">
    <property type="entry name" value="SULFOQUINOVOSYL TRANSFERASE SQD2"/>
    <property type="match status" value="1"/>
</dbReference>
<dbReference type="RefSeq" id="WP_092535091.1">
    <property type="nucleotide sequence ID" value="NZ_FNKQ01000002.1"/>
</dbReference>
<dbReference type="GO" id="GO:0016757">
    <property type="term" value="F:glycosyltransferase activity"/>
    <property type="evidence" value="ECO:0007669"/>
    <property type="project" value="InterPro"/>
</dbReference>
<evidence type="ECO:0000313" key="4">
    <source>
        <dbReference type="EMBL" id="SDQ41312.1"/>
    </source>
</evidence>
<accession>A0A1H1ANZ9</accession>
<dbReference type="InterPro" id="IPR028098">
    <property type="entry name" value="Glyco_trans_4-like_N"/>
</dbReference>
<dbReference type="EMBL" id="FNKQ01000002">
    <property type="protein sequence ID" value="SDQ41312.1"/>
    <property type="molecule type" value="Genomic_DNA"/>
</dbReference>
<dbReference type="SUPFAM" id="SSF53756">
    <property type="entry name" value="UDP-Glycosyltransferase/glycogen phosphorylase"/>
    <property type="match status" value="1"/>
</dbReference>
<gene>
    <name evidence="3" type="ORF">DWB78_01270</name>
    <name evidence="4" type="ORF">SAMN05216278_1424</name>
</gene>
<dbReference type="OrthoDB" id="132546at2157"/>
<keyword evidence="6" id="KW-1185">Reference proteome</keyword>
<dbReference type="PANTHER" id="PTHR45947">
    <property type="entry name" value="SULFOQUINOVOSYL TRANSFERASE SQD2"/>
    <property type="match status" value="1"/>
</dbReference>
<keyword evidence="4" id="KW-0808">Transferase</keyword>
<dbReference type="Pfam" id="PF00534">
    <property type="entry name" value="Glycos_transf_1"/>
    <property type="match status" value="1"/>
</dbReference>
<evidence type="ECO:0000313" key="3">
    <source>
        <dbReference type="EMBL" id="RDI70458.1"/>
    </source>
</evidence>
<sequence length="388" mass="42722">MSSDKGLADASVGILTPRYPPTMHGGGEVSVRLLAEHLADSDRVGPVTVYSFDGRGREVRSGVEIKRLGYVPTGIHELSNAFGAVRSLRHVDEIAAHDVLHSYNVELNPLAGYLSKAHGVPTVATLNSYDVLPKSAIGVSPKPSRRAYERIAMPTTGRLVRRCMKEIDVFVTLSEASKEVYVRNGFDDHPYEVVPNMRDPDFEPQARDEPPGSGRSVTLLYVGSLIKEKGVDTLVRSLRHLDEEYRLDIVGSGPEASALRTLAADIGVEDRIDFRGRVPYEEVVTSYASSDVFVHPGRWPEPFGRTILEAMESGLPVVVTDIGGPTEIITDDELKCSVDDSREMADAIRYARDDAASIGSQNKNRVRDEFSPARVTDRMLTVYERLLD</sequence>
<dbReference type="Gene3D" id="3.40.50.2000">
    <property type="entry name" value="Glycogen Phosphorylase B"/>
    <property type="match status" value="2"/>
</dbReference>
<dbReference type="InterPro" id="IPR050194">
    <property type="entry name" value="Glycosyltransferase_grp1"/>
</dbReference>
<dbReference type="AlphaFoldDB" id="A0A1H1ANZ9"/>
<dbReference type="EMBL" id="QQST01000001">
    <property type="protein sequence ID" value="RDI70458.1"/>
    <property type="molecule type" value="Genomic_DNA"/>
</dbReference>
<reference evidence="4" key="1">
    <citation type="submission" date="2016-10" db="EMBL/GenBank/DDBJ databases">
        <authorList>
            <person name="de Groot N.N."/>
        </authorList>
    </citation>
    <scope>NUCLEOTIDE SEQUENCE [LARGE SCALE GENOMIC DNA]</scope>
    <source>
        <strain evidence="4">CGMCC 1.12397</strain>
    </source>
</reference>